<dbReference type="SUPFAM" id="SSF88723">
    <property type="entry name" value="PIN domain-like"/>
    <property type="match status" value="1"/>
</dbReference>
<accession>A0ABX0CHT0</accession>
<dbReference type="RefSeq" id="WP_163200146.1">
    <property type="nucleotide sequence ID" value="NZ_WHZU01000020.1"/>
</dbReference>
<protein>
    <recommendedName>
        <fullName evidence="3">PIN domain-containing protein</fullName>
    </recommendedName>
</protein>
<keyword evidence="2" id="KW-1185">Reference proteome</keyword>
<comment type="caution">
    <text evidence="1">The sequence shown here is derived from an EMBL/GenBank/DDBJ whole genome shotgun (WGS) entry which is preliminary data.</text>
</comment>
<dbReference type="Proteomes" id="UP000475155">
    <property type="component" value="Unassembled WGS sequence"/>
</dbReference>
<dbReference type="EMBL" id="WHZU01000020">
    <property type="protein sequence ID" value="NEH12399.1"/>
    <property type="molecule type" value="Genomic_DNA"/>
</dbReference>
<sequence>MQHKEHMGHYANRPHRQRAPPHTAYIAIPYSSINDDREGNIMRHCVEHARRLRDIVAIDQETCDEALLLRDRHDDFEDNLVIAAANQSHCDVAVTSDRKLIEHFPKRCVSSRRMTELRTSQNL</sequence>
<evidence type="ECO:0008006" key="3">
    <source>
        <dbReference type="Google" id="ProtNLM"/>
    </source>
</evidence>
<name>A0ABX0CHT0_9BIFI</name>
<proteinExistence type="predicted"/>
<reference evidence="1 2" key="1">
    <citation type="submission" date="2019-10" db="EMBL/GenBank/DDBJ databases">
        <title>Bifidobacterium from non-human primates.</title>
        <authorList>
            <person name="Modesto M."/>
        </authorList>
    </citation>
    <scope>NUCLEOTIDE SEQUENCE [LARGE SCALE GENOMIC DNA]</scope>
    <source>
        <strain evidence="1 2">SMA1</strain>
    </source>
</reference>
<organism evidence="1 2">
    <name type="scientific">Bifidobacterium saimiriisciurei</name>
    <dbReference type="NCBI Taxonomy" id="2661627"/>
    <lineage>
        <taxon>Bacteria</taxon>
        <taxon>Bacillati</taxon>
        <taxon>Actinomycetota</taxon>
        <taxon>Actinomycetes</taxon>
        <taxon>Bifidobacteriales</taxon>
        <taxon>Bifidobacteriaceae</taxon>
        <taxon>Bifidobacterium</taxon>
    </lineage>
</organism>
<evidence type="ECO:0000313" key="1">
    <source>
        <dbReference type="EMBL" id="NEH12399.1"/>
    </source>
</evidence>
<gene>
    <name evidence="1" type="ORF">GFD18_10005</name>
</gene>
<evidence type="ECO:0000313" key="2">
    <source>
        <dbReference type="Proteomes" id="UP000475155"/>
    </source>
</evidence>
<dbReference type="InterPro" id="IPR029060">
    <property type="entry name" value="PIN-like_dom_sf"/>
</dbReference>